<keyword evidence="3" id="KW-1185">Reference proteome</keyword>
<reference evidence="1" key="2">
    <citation type="submission" date="2020-11" db="EMBL/GenBank/DDBJ databases">
        <authorList>
            <person name="McCartney M.A."/>
            <person name="Auch B."/>
            <person name="Kono T."/>
            <person name="Mallez S."/>
            <person name="Becker A."/>
            <person name="Gohl D.M."/>
            <person name="Silverstein K.A.T."/>
            <person name="Koren S."/>
            <person name="Bechman K.B."/>
            <person name="Herman A."/>
            <person name="Abrahante J.E."/>
            <person name="Garbe J."/>
        </authorList>
    </citation>
    <scope>NUCLEOTIDE SEQUENCE</scope>
    <source>
        <strain evidence="1">Duluth1</strain>
        <tissue evidence="1">Whole animal</tissue>
    </source>
</reference>
<protein>
    <submittedName>
        <fullName evidence="1">Uncharacterized protein</fullName>
    </submittedName>
</protein>
<dbReference type="EMBL" id="JAIWYP010000003">
    <property type="protein sequence ID" value="KAH3845407.1"/>
    <property type="molecule type" value="Genomic_DNA"/>
</dbReference>
<dbReference type="EMBL" id="JAIWYP010000003">
    <property type="protein sequence ID" value="KAH3845465.1"/>
    <property type="molecule type" value="Genomic_DNA"/>
</dbReference>
<sequence>MSWSDRLTNNDMHRIENRRIYKDVMYGELATGKRVSGRPRLRYLTSTSAT</sequence>
<reference evidence="1" key="1">
    <citation type="journal article" date="2019" name="bioRxiv">
        <title>The Genome of the Zebra Mussel, Dreissena polymorpha: A Resource for Invasive Species Research.</title>
        <authorList>
            <person name="McCartney M.A."/>
            <person name="Auch B."/>
            <person name="Kono T."/>
            <person name="Mallez S."/>
            <person name="Zhang Y."/>
            <person name="Obille A."/>
            <person name="Becker A."/>
            <person name="Abrahante J.E."/>
            <person name="Garbe J."/>
            <person name="Badalamenti J.P."/>
            <person name="Herman A."/>
            <person name="Mangelson H."/>
            <person name="Liachko I."/>
            <person name="Sullivan S."/>
            <person name="Sone E.D."/>
            <person name="Koren S."/>
            <person name="Silverstein K.A.T."/>
            <person name="Beckman K.B."/>
            <person name="Gohl D.M."/>
        </authorList>
    </citation>
    <scope>NUCLEOTIDE SEQUENCE</scope>
    <source>
        <strain evidence="1">Duluth1</strain>
        <tissue evidence="1">Whole animal</tissue>
    </source>
</reference>
<name>A0A9D4KST8_DREPO</name>
<accession>A0A9D4KST8</accession>
<dbReference type="Proteomes" id="UP000828390">
    <property type="component" value="Unassembled WGS sequence"/>
</dbReference>
<gene>
    <name evidence="1" type="ORF">DPMN_087687</name>
    <name evidence="2" type="ORF">DPMN_087746</name>
</gene>
<dbReference type="AlphaFoldDB" id="A0A9D4KST8"/>
<evidence type="ECO:0000313" key="2">
    <source>
        <dbReference type="EMBL" id="KAH3845465.1"/>
    </source>
</evidence>
<comment type="caution">
    <text evidence="1">The sequence shown here is derived from an EMBL/GenBank/DDBJ whole genome shotgun (WGS) entry which is preliminary data.</text>
</comment>
<proteinExistence type="predicted"/>
<evidence type="ECO:0000313" key="1">
    <source>
        <dbReference type="EMBL" id="KAH3845407.1"/>
    </source>
</evidence>
<evidence type="ECO:0000313" key="3">
    <source>
        <dbReference type="Proteomes" id="UP000828390"/>
    </source>
</evidence>
<organism evidence="1 3">
    <name type="scientific">Dreissena polymorpha</name>
    <name type="common">Zebra mussel</name>
    <name type="synonym">Mytilus polymorpha</name>
    <dbReference type="NCBI Taxonomy" id="45954"/>
    <lineage>
        <taxon>Eukaryota</taxon>
        <taxon>Metazoa</taxon>
        <taxon>Spiralia</taxon>
        <taxon>Lophotrochozoa</taxon>
        <taxon>Mollusca</taxon>
        <taxon>Bivalvia</taxon>
        <taxon>Autobranchia</taxon>
        <taxon>Heteroconchia</taxon>
        <taxon>Euheterodonta</taxon>
        <taxon>Imparidentia</taxon>
        <taxon>Neoheterodontei</taxon>
        <taxon>Myida</taxon>
        <taxon>Dreissenoidea</taxon>
        <taxon>Dreissenidae</taxon>
        <taxon>Dreissena</taxon>
    </lineage>
</organism>